<dbReference type="GO" id="GO:0005829">
    <property type="term" value="C:cytosol"/>
    <property type="evidence" value="ECO:0007669"/>
    <property type="project" value="TreeGrafter"/>
</dbReference>
<dbReference type="GO" id="GO:0016627">
    <property type="term" value="F:oxidoreductase activity, acting on the CH-CH group of donors"/>
    <property type="evidence" value="ECO:0007669"/>
    <property type="project" value="TreeGrafter"/>
</dbReference>
<dbReference type="Gene3D" id="2.30.110.10">
    <property type="entry name" value="Electron Transport, Fmn-binding Protein, Chain A"/>
    <property type="match status" value="1"/>
</dbReference>
<feature type="domain" description="Pyridoxamine 5'-phosphate oxidase N-terminal" evidence="2">
    <location>
        <begin position="7"/>
        <end position="136"/>
    </location>
</feature>
<proteinExistence type="predicted"/>
<dbReference type="InterPro" id="IPR052019">
    <property type="entry name" value="F420H2_bilvrd_red/Heme_oxyg"/>
</dbReference>
<dbReference type="InterPro" id="IPR011194">
    <property type="entry name" value="UPF0306"/>
</dbReference>
<evidence type="ECO:0000259" key="2">
    <source>
        <dbReference type="Pfam" id="PF01243"/>
    </source>
</evidence>
<dbReference type="InterPro" id="IPR012349">
    <property type="entry name" value="Split_barrel_FMN-bd"/>
</dbReference>
<dbReference type="PIRSF" id="PIRSF009554">
    <property type="entry name" value="UCP009554"/>
    <property type="match status" value="1"/>
</dbReference>
<sequence length="156" mass="17174">MNARNTEVLDWLRAHHTMTLATQGEQGVWAAAVFYASDGFDLYFLSKPGARHSGNIARDGRAAVTIQEDCSDWREVKGIQAEGHVVELSGEAAGQARALYGAKYPVVGTLAGAPAAILQALAKVHWYRFVPERLYFIDNSRGFGHRDEIDCRDGRP</sequence>
<keyword evidence="1" id="KW-0560">Oxidoreductase</keyword>
<accession>A0A1H5XTW8</accession>
<dbReference type="PANTHER" id="PTHR35176">
    <property type="entry name" value="HEME OXYGENASE HI_0854-RELATED"/>
    <property type="match status" value="1"/>
</dbReference>
<dbReference type="SUPFAM" id="SSF50475">
    <property type="entry name" value="FMN-binding split barrel"/>
    <property type="match status" value="1"/>
</dbReference>
<dbReference type="InterPro" id="IPR011576">
    <property type="entry name" value="Pyridox_Oxase_N"/>
</dbReference>
<dbReference type="AlphaFoldDB" id="A0A1H5XTW8"/>
<protein>
    <submittedName>
        <fullName evidence="3">FMN protein</fullName>
    </submittedName>
</protein>
<dbReference type="RefSeq" id="WP_075148027.1">
    <property type="nucleotide sequence ID" value="NZ_CP018839.1"/>
</dbReference>
<dbReference type="Proteomes" id="UP000185739">
    <property type="component" value="Chromosome"/>
</dbReference>
<organism evidence="3 4">
    <name type="scientific">Thauera chlorobenzoica</name>
    <dbReference type="NCBI Taxonomy" id="96773"/>
    <lineage>
        <taxon>Bacteria</taxon>
        <taxon>Pseudomonadati</taxon>
        <taxon>Pseudomonadota</taxon>
        <taxon>Betaproteobacteria</taxon>
        <taxon>Rhodocyclales</taxon>
        <taxon>Zoogloeaceae</taxon>
        <taxon>Thauera</taxon>
    </lineage>
</organism>
<dbReference type="KEGG" id="tcl:Tchl_1707"/>
<dbReference type="OrthoDB" id="8705255at2"/>
<reference evidence="3 4" key="1">
    <citation type="submission" date="2016-12" db="EMBL/GenBank/DDBJ databases">
        <title>Complete genome sequence of Thauera chlorobenzoica, a Betaproteobacterium degrading haloaromatics anaerobically to CO2 and halides.</title>
        <authorList>
            <person name="Goris T."/>
            <person name="Mergelsberg M."/>
            <person name="Boll M."/>
        </authorList>
    </citation>
    <scope>NUCLEOTIDE SEQUENCE [LARGE SCALE GENOMIC DNA]</scope>
    <source>
        <strain evidence="3 4">3CB1</strain>
    </source>
</reference>
<name>A0A1H5XTW8_9RHOO</name>
<dbReference type="EMBL" id="CP018839">
    <property type="protein sequence ID" value="APR04565.1"/>
    <property type="molecule type" value="Genomic_DNA"/>
</dbReference>
<dbReference type="GO" id="GO:0070967">
    <property type="term" value="F:coenzyme F420 binding"/>
    <property type="evidence" value="ECO:0007669"/>
    <property type="project" value="TreeGrafter"/>
</dbReference>
<evidence type="ECO:0000256" key="1">
    <source>
        <dbReference type="ARBA" id="ARBA00023002"/>
    </source>
</evidence>
<evidence type="ECO:0000313" key="4">
    <source>
        <dbReference type="Proteomes" id="UP000185739"/>
    </source>
</evidence>
<evidence type="ECO:0000313" key="3">
    <source>
        <dbReference type="EMBL" id="APR04565.1"/>
    </source>
</evidence>
<keyword evidence="4" id="KW-1185">Reference proteome</keyword>
<gene>
    <name evidence="3" type="ORF">Tchl_1707</name>
</gene>
<dbReference type="PANTHER" id="PTHR35176:SF6">
    <property type="entry name" value="HEME OXYGENASE HI_0854-RELATED"/>
    <property type="match status" value="1"/>
</dbReference>
<dbReference type="STRING" id="96773.Tchl_1707"/>
<dbReference type="Pfam" id="PF01243">
    <property type="entry name" value="PNPOx_N"/>
    <property type="match status" value="1"/>
</dbReference>